<dbReference type="AlphaFoldDB" id="A0A078S0I9"/>
<dbReference type="Proteomes" id="UP000028013">
    <property type="component" value="Unassembled WGS sequence"/>
</dbReference>
<name>A0A078S0I9_BACUN</name>
<evidence type="ECO:0000313" key="1">
    <source>
        <dbReference type="EMBL" id="KDS51340.1"/>
    </source>
</evidence>
<evidence type="ECO:0008006" key="3">
    <source>
        <dbReference type="Google" id="ProtNLM"/>
    </source>
</evidence>
<protein>
    <recommendedName>
        <fullName evidence="3">DUF616 domain-containing protein</fullName>
    </recommendedName>
</protein>
<accession>A0A078S0I9</accession>
<dbReference type="RefSeq" id="WP_051642915.1">
    <property type="nucleotide sequence ID" value="NZ_JNHN01000170.1"/>
</dbReference>
<comment type="caution">
    <text evidence="1">The sequence shown here is derived from an EMBL/GenBank/DDBJ whole genome shotgun (WGS) entry which is preliminary data.</text>
</comment>
<reference evidence="1 2" key="1">
    <citation type="submission" date="2014-04" db="EMBL/GenBank/DDBJ databases">
        <authorList>
            <person name="Sears C."/>
            <person name="Carroll K."/>
            <person name="Sack B.R."/>
            <person name="Qadri F."/>
            <person name="Myers L.L."/>
            <person name="Chung G.-T."/>
            <person name="Escheverria P."/>
            <person name="Fraser C.M."/>
            <person name="Sadzewicz L."/>
            <person name="Shefchek K.A."/>
            <person name="Tallon L."/>
            <person name="Das S.P."/>
            <person name="Daugherty S."/>
            <person name="Mongodin E.F."/>
        </authorList>
    </citation>
    <scope>NUCLEOTIDE SEQUENCE [LARGE SCALE GENOMIC DNA]</scope>
    <source>
        <strain evidence="1 2">3978 T3 ii</strain>
    </source>
</reference>
<sequence length="293" mass="34577">MNSYKLYAVNYADPAYEFRRKVNTDSLKKFGKVDEVFEYGSASIPEFIEAHPDLFKYKFGAGMHSWKPYIILKALDNIKDGDWLFYCDCGAEIIDDVHKLTDHAITDGEDFMVFQLLWATTREYTKAEVIRWLYVENPDLPQVLSGFIFMKKNTKTVALIQEWLNLCIVEKYIACERFDETIPNDPIFKVHRDDQSLLDIVVRKHGIRPYRDPSDYGLRSYFWQPLGKDERRSDYPVVVLSFRRADAAEYKKTYFQRYRLWQLCLGHYGIYRRIKKLLIKAGILRREPSGLGI</sequence>
<dbReference type="EMBL" id="JNHN01000170">
    <property type="protein sequence ID" value="KDS51340.1"/>
    <property type="molecule type" value="Genomic_DNA"/>
</dbReference>
<gene>
    <name evidence="1" type="ORF">M094_0652</name>
</gene>
<organism evidence="1 2">
    <name type="scientific">Bacteroides uniformis str. 3978 T3 ii</name>
    <dbReference type="NCBI Taxonomy" id="1339349"/>
    <lineage>
        <taxon>Bacteria</taxon>
        <taxon>Pseudomonadati</taxon>
        <taxon>Bacteroidota</taxon>
        <taxon>Bacteroidia</taxon>
        <taxon>Bacteroidales</taxon>
        <taxon>Bacteroidaceae</taxon>
        <taxon>Bacteroides</taxon>
    </lineage>
</organism>
<evidence type="ECO:0000313" key="2">
    <source>
        <dbReference type="Proteomes" id="UP000028013"/>
    </source>
</evidence>
<dbReference type="PATRIC" id="fig|1339349.3.peg.1902"/>
<proteinExistence type="predicted"/>